<dbReference type="EMBL" id="MLAK01000849">
    <property type="protein sequence ID" value="OHT02911.1"/>
    <property type="molecule type" value="Genomic_DNA"/>
</dbReference>
<dbReference type="VEuPathDB" id="TrichDB:TRFO_06978"/>
<dbReference type="GeneID" id="94828126"/>
<protein>
    <submittedName>
        <fullName evidence="1">Uncharacterized protein</fullName>
    </submittedName>
</protein>
<dbReference type="AlphaFoldDB" id="A0A1J4JUT1"/>
<accession>A0A1J4JUT1</accession>
<name>A0A1J4JUT1_9EUKA</name>
<evidence type="ECO:0000313" key="2">
    <source>
        <dbReference type="Proteomes" id="UP000179807"/>
    </source>
</evidence>
<dbReference type="RefSeq" id="XP_068356047.1">
    <property type="nucleotide sequence ID" value="XM_068493422.1"/>
</dbReference>
<dbReference type="Proteomes" id="UP000179807">
    <property type="component" value="Unassembled WGS sequence"/>
</dbReference>
<comment type="caution">
    <text evidence="1">The sequence shown here is derived from an EMBL/GenBank/DDBJ whole genome shotgun (WGS) entry which is preliminary data.</text>
</comment>
<organism evidence="1 2">
    <name type="scientific">Tritrichomonas foetus</name>
    <dbReference type="NCBI Taxonomy" id="1144522"/>
    <lineage>
        <taxon>Eukaryota</taxon>
        <taxon>Metamonada</taxon>
        <taxon>Parabasalia</taxon>
        <taxon>Tritrichomonadida</taxon>
        <taxon>Tritrichomonadidae</taxon>
        <taxon>Tritrichomonas</taxon>
    </lineage>
</organism>
<sequence>MNIDEWIEQYDIDGLIKKVRSKLIKPHFIKNIEKTMKVRRKYQFSNIKYLQFTAKSIVDLINFNDIDGFNLLSALYFVIDIVHLNFQYDNPNLEIIHEFVKAANMSDEQCQIVSAAWMLENNHPVKSALDIIFSNRIHVYLRNYFHQMLLLRNAFQEAFQFYQKFELSLNYSYPDDGKYVVSCLVASDKFDEAYTFIHQYCSPDGNYFQPFYEDYIIEMYVDANLLNKQDQLKRIRFDKREIEIIMNYICKYEPASARSSNELYMKHKNSTNNGM</sequence>
<keyword evidence="2" id="KW-1185">Reference proteome</keyword>
<proteinExistence type="predicted"/>
<reference evidence="1" key="1">
    <citation type="submission" date="2016-10" db="EMBL/GenBank/DDBJ databases">
        <authorList>
            <person name="Benchimol M."/>
            <person name="Almeida L.G."/>
            <person name="Vasconcelos A.T."/>
            <person name="Perreira-Neves A."/>
            <person name="Rosa I.A."/>
            <person name="Tasca T."/>
            <person name="Bogo M.R."/>
            <person name="de Souza W."/>
        </authorList>
    </citation>
    <scope>NUCLEOTIDE SEQUENCE [LARGE SCALE GENOMIC DNA]</scope>
    <source>
        <strain evidence="1">K</strain>
    </source>
</reference>
<evidence type="ECO:0000313" key="1">
    <source>
        <dbReference type="EMBL" id="OHT02911.1"/>
    </source>
</evidence>
<gene>
    <name evidence="1" type="ORF">TRFO_06978</name>
</gene>